<evidence type="ECO:0000256" key="2">
    <source>
        <dbReference type="ARBA" id="ARBA00022723"/>
    </source>
</evidence>
<dbReference type="Proteomes" id="UP000063718">
    <property type="component" value="Unassembled WGS sequence"/>
</dbReference>
<dbReference type="Pfam" id="PF01546">
    <property type="entry name" value="Peptidase_M20"/>
    <property type="match status" value="1"/>
</dbReference>
<dbReference type="EMBL" id="DF238840">
    <property type="protein sequence ID" value="GAF26417.1"/>
    <property type="molecule type" value="Genomic_DNA"/>
</dbReference>
<dbReference type="InterPro" id="IPR011650">
    <property type="entry name" value="Peptidase_M20_dimer"/>
</dbReference>
<evidence type="ECO:0000259" key="5">
    <source>
        <dbReference type="Pfam" id="PF07687"/>
    </source>
</evidence>
<dbReference type="Gene3D" id="3.40.630.10">
    <property type="entry name" value="Zn peptidases"/>
    <property type="match status" value="1"/>
</dbReference>
<dbReference type="AlphaFoldDB" id="A0A0S6UBF2"/>
<dbReference type="GO" id="GO:0046872">
    <property type="term" value="F:metal ion binding"/>
    <property type="evidence" value="ECO:0007669"/>
    <property type="project" value="UniProtKB-KW"/>
</dbReference>
<dbReference type="SUPFAM" id="SSF55031">
    <property type="entry name" value="Bacterial exopeptidase dimerisation domain"/>
    <property type="match status" value="1"/>
</dbReference>
<protein>
    <submittedName>
        <fullName evidence="6">Acetylornithine deacetylase/succinyl-diaminopimelate desuccinylase and related deacylases</fullName>
    </submittedName>
</protein>
<sequence>MLTEARRREVLELARQLLRIPSLSGKEKWVARAIRERMQELGYDEARIDSLGNVIGIIRGRRPGPCLLFDGHMDTVAATGEGWRHDPIGGEVQDGRLYGRGASDMKGALAAMVAAAGYFAYDRERDFAGTLAVAGTVHEECFEGVAAREVFQAVRPDYVVLGEASELNLKRGQRGRAEIVITTRGRAAHSSNPGAGNNAVYQMVEVVRRLRELEPPLHPVLGPGILELTDIISAPYPGASVVPDTCRVTYDRRLLVGETREGVLAPIRKVLDELAASCPGFRAEVAFARGEGKCYTGAHLASERFYPGWLLPDDHELVRRALAGLRAAGLQPALSHYSFCTNGSFYAGEAGVPTIGFGPSREELAHVVDEYIELEQLWAAATGYYALAGALLAP</sequence>
<dbReference type="PANTHER" id="PTHR43808">
    <property type="entry name" value="ACETYLORNITHINE DEACETYLASE"/>
    <property type="match status" value="1"/>
</dbReference>
<dbReference type="GO" id="GO:0016787">
    <property type="term" value="F:hydrolase activity"/>
    <property type="evidence" value="ECO:0007669"/>
    <property type="project" value="UniProtKB-KW"/>
</dbReference>
<dbReference type="RefSeq" id="WP_025774130.1">
    <property type="nucleotide sequence ID" value="NZ_DF238840.1"/>
</dbReference>
<gene>
    <name evidence="6" type="ORF">MTY_1757</name>
</gene>
<dbReference type="InterPro" id="IPR036264">
    <property type="entry name" value="Bact_exopeptidase_dim_dom"/>
</dbReference>
<organism evidence="6">
    <name type="scientific">Moorella thermoacetica Y72</name>
    <dbReference type="NCBI Taxonomy" id="1325331"/>
    <lineage>
        <taxon>Bacteria</taxon>
        <taxon>Bacillati</taxon>
        <taxon>Bacillota</taxon>
        <taxon>Clostridia</taxon>
        <taxon>Neomoorellales</taxon>
        <taxon>Neomoorellaceae</taxon>
        <taxon>Neomoorella</taxon>
    </lineage>
</organism>
<evidence type="ECO:0000256" key="3">
    <source>
        <dbReference type="ARBA" id="ARBA00022801"/>
    </source>
</evidence>
<dbReference type="SUPFAM" id="SSF53187">
    <property type="entry name" value="Zn-dependent exopeptidases"/>
    <property type="match status" value="1"/>
</dbReference>
<keyword evidence="4" id="KW-0862">Zinc</keyword>
<accession>A0A0S6UBF2</accession>
<name>A0A0S6UBF2_NEOTH</name>
<evidence type="ECO:0000256" key="1">
    <source>
        <dbReference type="ARBA" id="ARBA00001947"/>
    </source>
</evidence>
<comment type="cofactor">
    <cofactor evidence="1">
        <name>Zn(2+)</name>
        <dbReference type="ChEBI" id="CHEBI:29105"/>
    </cofactor>
</comment>
<evidence type="ECO:0000313" key="6">
    <source>
        <dbReference type="EMBL" id="GAF26417.1"/>
    </source>
</evidence>
<dbReference type="PROSITE" id="PS00758">
    <property type="entry name" value="ARGE_DAPE_CPG2_1"/>
    <property type="match status" value="1"/>
</dbReference>
<keyword evidence="3" id="KW-0378">Hydrolase</keyword>
<dbReference type="InterPro" id="IPR002933">
    <property type="entry name" value="Peptidase_M20"/>
</dbReference>
<dbReference type="Pfam" id="PF07687">
    <property type="entry name" value="M20_dimer"/>
    <property type="match status" value="1"/>
</dbReference>
<dbReference type="InterPro" id="IPR050072">
    <property type="entry name" value="Peptidase_M20A"/>
</dbReference>
<keyword evidence="2" id="KW-0479">Metal-binding</keyword>
<proteinExistence type="predicted"/>
<reference evidence="6" key="1">
    <citation type="journal article" date="2014" name="Gene">
        <title>Genome-guided analysis of transformation efficiency and carbon dioxide assimilation by Moorella thermoacetica Y72.</title>
        <authorList>
            <person name="Tsukahara K."/>
            <person name="Kita A."/>
            <person name="Nakashimada Y."/>
            <person name="Hoshino T."/>
            <person name="Murakami K."/>
        </authorList>
    </citation>
    <scope>NUCLEOTIDE SEQUENCE [LARGE SCALE GENOMIC DNA]</scope>
    <source>
        <strain evidence="6">Y72</strain>
    </source>
</reference>
<feature type="domain" description="Peptidase M20 dimerisation" evidence="5">
    <location>
        <begin position="172"/>
        <end position="275"/>
    </location>
</feature>
<dbReference type="NCBIfam" id="NF009555">
    <property type="entry name" value="PRK13004.1"/>
    <property type="match status" value="1"/>
</dbReference>
<dbReference type="InterPro" id="IPR001261">
    <property type="entry name" value="ArgE/DapE_CS"/>
</dbReference>
<dbReference type="Gene3D" id="3.30.70.360">
    <property type="match status" value="1"/>
</dbReference>
<evidence type="ECO:0000256" key="4">
    <source>
        <dbReference type="ARBA" id="ARBA00022833"/>
    </source>
</evidence>